<reference evidence="19" key="1">
    <citation type="journal article" date="2013" name="Nature">
        <title>The genomes of four tapeworm species reveal adaptations to parasitism.</title>
        <authorList>
            <person name="Tsai I.J."/>
            <person name="Zarowiecki M."/>
            <person name="Holroyd N."/>
            <person name="Garciarrubio A."/>
            <person name="Sanchez-Flores A."/>
            <person name="Brooks K.L."/>
            <person name="Tracey A."/>
            <person name="Bobes R.J."/>
            <person name="Fragoso G."/>
            <person name="Sciutto E."/>
            <person name="Aslett M."/>
            <person name="Beasley H."/>
            <person name="Bennett H.M."/>
            <person name="Cai J."/>
            <person name="Camicia F."/>
            <person name="Clark R."/>
            <person name="Cucher M."/>
            <person name="De Silva N."/>
            <person name="Day T.A."/>
            <person name="Deplazes P."/>
            <person name="Estrada K."/>
            <person name="Fernandez C."/>
            <person name="Holland P.W."/>
            <person name="Hou J."/>
            <person name="Hu S."/>
            <person name="Huckvale T."/>
            <person name="Hung S.S."/>
            <person name="Kamenetzky L."/>
            <person name="Keane J.A."/>
            <person name="Kiss F."/>
            <person name="Koziol U."/>
            <person name="Lambert O."/>
            <person name="Liu K."/>
            <person name="Luo X."/>
            <person name="Luo Y."/>
            <person name="Macchiaroli N."/>
            <person name="Nichol S."/>
            <person name="Paps J."/>
            <person name="Parkinson J."/>
            <person name="Pouchkina-Stantcheva N."/>
            <person name="Riddiford N."/>
            <person name="Rosenzvit M."/>
            <person name="Salinas G."/>
            <person name="Wasmuth J.D."/>
            <person name="Zamanian M."/>
            <person name="Zheng Y."/>
            <person name="Cai X."/>
            <person name="Soberon X."/>
            <person name="Olson P.D."/>
            <person name="Laclette J.P."/>
            <person name="Brehm K."/>
            <person name="Berriman M."/>
            <person name="Garciarrubio A."/>
            <person name="Bobes R.J."/>
            <person name="Fragoso G."/>
            <person name="Sanchez-Flores A."/>
            <person name="Estrada K."/>
            <person name="Cevallos M.A."/>
            <person name="Morett E."/>
            <person name="Gonzalez V."/>
            <person name="Portillo T."/>
            <person name="Ochoa-Leyva A."/>
            <person name="Jose M.V."/>
            <person name="Sciutto E."/>
            <person name="Landa A."/>
            <person name="Jimenez L."/>
            <person name="Valdes V."/>
            <person name="Carrero J.C."/>
            <person name="Larralde C."/>
            <person name="Morales-Montor J."/>
            <person name="Limon-Lason J."/>
            <person name="Soberon X."/>
            <person name="Laclette J.P."/>
        </authorList>
    </citation>
    <scope>NUCLEOTIDE SEQUENCE [LARGE SCALE GENOMIC DNA]</scope>
</reference>
<comment type="catalytic activity">
    <reaction evidence="15">
        <text>succinate(in) + 2-oxoglutarate(out) = succinate(out) + 2-oxoglutarate(in)</text>
        <dbReference type="Rhea" id="RHEA:71595"/>
        <dbReference type="ChEBI" id="CHEBI:16810"/>
        <dbReference type="ChEBI" id="CHEBI:30031"/>
    </reaction>
</comment>
<dbReference type="STRING" id="6211.A0A068XXP0"/>
<comment type="catalytic activity">
    <reaction evidence="10">
        <text>(S)-malate(in) + 2-oxoglutarate(out) = (S)-malate(out) + 2-oxoglutarate(in)</text>
        <dbReference type="Rhea" id="RHEA:71587"/>
        <dbReference type="ChEBI" id="CHEBI:15589"/>
        <dbReference type="ChEBI" id="CHEBI:16810"/>
    </reaction>
</comment>
<feature type="transmembrane region" description="Helical" evidence="18">
    <location>
        <begin position="211"/>
        <end position="232"/>
    </location>
</feature>
<gene>
    <name evidence="19" type="ORF">EmuJ_000420300</name>
</gene>
<evidence type="ECO:0000256" key="7">
    <source>
        <dbReference type="ARBA" id="ARBA00022989"/>
    </source>
</evidence>
<evidence type="ECO:0000313" key="19">
    <source>
        <dbReference type="EMBL" id="CDS36974.1"/>
    </source>
</evidence>
<evidence type="ECO:0000256" key="18">
    <source>
        <dbReference type="SAM" id="Phobius"/>
    </source>
</evidence>
<evidence type="ECO:0000256" key="17">
    <source>
        <dbReference type="RuleBase" id="RU000488"/>
    </source>
</evidence>
<evidence type="ECO:0000256" key="4">
    <source>
        <dbReference type="ARBA" id="ARBA00022449"/>
    </source>
</evidence>
<evidence type="ECO:0000256" key="12">
    <source>
        <dbReference type="ARBA" id="ARBA00050120"/>
    </source>
</evidence>
<evidence type="ECO:0000256" key="9">
    <source>
        <dbReference type="ARBA" id="ARBA00023136"/>
    </source>
</evidence>
<dbReference type="SUPFAM" id="SSF103506">
    <property type="entry name" value="Mitochondrial carrier"/>
    <property type="match status" value="1"/>
</dbReference>
<sequence length="315" mass="34453">MSERTQKLIPKYMKFVLGGSAGMMATCVVQPLDLVKTRLQVSGEGGTAKVYDSTFHAIRTIVRQGGALKLYTGLSAALLRQATYTTARMGIYTSLFEYVSSRSQSGGPPSFLAKMCIGLTAGVLGSFVGTPTEVCLIRMTADGKLPATQRRNYTNVFNALYRIYKEEGLFALWRGALPTMGRAAVVNVAQLVSYSQFKQILLESELMQDGFGLYLTASMCSALITTIASLPVDIAKTRIQNMRTINGRPEYSGIFDVLSRTVKSEGATALWKGFTPYLFRIGPHTVLTFTILEQLNNLYNVHVLGNKTYGARSGL</sequence>
<keyword evidence="20" id="KW-1185">Reference proteome</keyword>
<protein>
    <recommendedName>
        <fullName evidence="11">Mitochondrial 2-oxoglutarate/malate carrier protein</fullName>
    </recommendedName>
</protein>
<keyword evidence="9 16" id="KW-0472">Membrane</keyword>
<dbReference type="OMA" id="TLWRGAI"/>
<keyword evidence="8" id="KW-0445">Lipid transport</keyword>
<dbReference type="OrthoDB" id="448427at2759"/>
<keyword evidence="7 18" id="KW-1133">Transmembrane helix</keyword>
<evidence type="ECO:0000256" key="10">
    <source>
        <dbReference type="ARBA" id="ARBA00036491"/>
    </source>
</evidence>
<evidence type="ECO:0000256" key="8">
    <source>
        <dbReference type="ARBA" id="ARBA00023055"/>
    </source>
</evidence>
<evidence type="ECO:0000256" key="15">
    <source>
        <dbReference type="ARBA" id="ARBA00052710"/>
    </source>
</evidence>
<dbReference type="EMBL" id="LN902847">
    <property type="protein sequence ID" value="CDS36974.1"/>
    <property type="molecule type" value="Genomic_DNA"/>
</dbReference>
<dbReference type="GO" id="GO:0015297">
    <property type="term" value="F:antiporter activity"/>
    <property type="evidence" value="ECO:0007669"/>
    <property type="project" value="UniProtKB-KW"/>
</dbReference>
<dbReference type="InterPro" id="IPR050391">
    <property type="entry name" value="Mito_Metabolite_Transporter"/>
</dbReference>
<evidence type="ECO:0000313" key="20">
    <source>
        <dbReference type="Proteomes" id="UP000017246"/>
    </source>
</evidence>
<evidence type="ECO:0000256" key="6">
    <source>
        <dbReference type="ARBA" id="ARBA00022737"/>
    </source>
</evidence>
<keyword evidence="6" id="KW-0677">Repeat</keyword>
<feature type="repeat" description="Solcar" evidence="16">
    <location>
        <begin position="209"/>
        <end position="298"/>
    </location>
</feature>
<evidence type="ECO:0000256" key="13">
    <source>
        <dbReference type="ARBA" id="ARBA00050291"/>
    </source>
</evidence>
<dbReference type="Gene3D" id="1.50.40.10">
    <property type="entry name" value="Mitochondrial carrier domain"/>
    <property type="match status" value="1"/>
</dbReference>
<evidence type="ECO:0000256" key="16">
    <source>
        <dbReference type="PROSITE-ProRule" id="PRU00282"/>
    </source>
</evidence>
<dbReference type="FunFam" id="1.50.40.10:FF:000013">
    <property type="entry name" value="Mitochondrial 2-oxoglutarate/malate carrier protein-like protein"/>
    <property type="match status" value="1"/>
</dbReference>
<evidence type="ECO:0000256" key="11">
    <source>
        <dbReference type="ARBA" id="ARBA00040264"/>
    </source>
</evidence>
<comment type="subcellular location">
    <subcellularLocation>
        <location evidence="1">Membrane</location>
        <topology evidence="1">Multi-pass membrane protein</topology>
    </subcellularLocation>
</comment>
<organism evidence="19 20">
    <name type="scientific">Echinococcus multilocularis</name>
    <name type="common">Fox tapeworm</name>
    <dbReference type="NCBI Taxonomy" id="6211"/>
    <lineage>
        <taxon>Eukaryota</taxon>
        <taxon>Metazoa</taxon>
        <taxon>Spiralia</taxon>
        <taxon>Lophotrochozoa</taxon>
        <taxon>Platyhelminthes</taxon>
        <taxon>Cestoda</taxon>
        <taxon>Eucestoda</taxon>
        <taxon>Cyclophyllidea</taxon>
        <taxon>Taeniidae</taxon>
        <taxon>Echinococcus</taxon>
    </lineage>
</organism>
<proteinExistence type="inferred from homology"/>
<keyword evidence="3 17" id="KW-0813">Transport</keyword>
<evidence type="ECO:0000256" key="2">
    <source>
        <dbReference type="ARBA" id="ARBA00006375"/>
    </source>
</evidence>
<dbReference type="PROSITE" id="PS50920">
    <property type="entry name" value="SOLCAR"/>
    <property type="match status" value="3"/>
</dbReference>
<feature type="repeat" description="Solcar" evidence="16">
    <location>
        <begin position="109"/>
        <end position="200"/>
    </location>
</feature>
<evidence type="ECO:0000256" key="3">
    <source>
        <dbReference type="ARBA" id="ARBA00022448"/>
    </source>
</evidence>
<comment type="catalytic activity">
    <reaction evidence="12">
        <text>oxaloacetate(in) + 2-oxoglutarate(out) = oxaloacetate(out) + 2-oxoglutarate(in)</text>
        <dbReference type="Rhea" id="RHEA:71603"/>
        <dbReference type="ChEBI" id="CHEBI:16452"/>
        <dbReference type="ChEBI" id="CHEBI:16810"/>
    </reaction>
</comment>
<dbReference type="AlphaFoldDB" id="A0A068XXP0"/>
<evidence type="ECO:0000256" key="5">
    <source>
        <dbReference type="ARBA" id="ARBA00022692"/>
    </source>
</evidence>
<evidence type="ECO:0000256" key="1">
    <source>
        <dbReference type="ARBA" id="ARBA00004141"/>
    </source>
</evidence>
<name>A0A068XXP0_ECHMU</name>
<comment type="similarity">
    <text evidence="2 17">Belongs to the mitochondrial carrier (TC 2.A.29) family.</text>
</comment>
<accession>A0A068XXP0</accession>
<dbReference type="Proteomes" id="UP000017246">
    <property type="component" value="Unassembled WGS sequence"/>
</dbReference>
<evidence type="ECO:0000256" key="14">
    <source>
        <dbReference type="ARBA" id="ARBA00052538"/>
    </source>
</evidence>
<dbReference type="InterPro" id="IPR018108">
    <property type="entry name" value="MCP_transmembrane"/>
</dbReference>
<keyword evidence="4" id="KW-0050">Antiport</keyword>
<feature type="repeat" description="Solcar" evidence="16">
    <location>
        <begin position="13"/>
        <end position="98"/>
    </location>
</feature>
<dbReference type="GO" id="GO:0006869">
    <property type="term" value="P:lipid transport"/>
    <property type="evidence" value="ECO:0007669"/>
    <property type="project" value="UniProtKB-KW"/>
</dbReference>
<comment type="catalytic activity">
    <reaction evidence="13">
        <text>maleate(in) + 2-oxoglutarate(out) = maleate(out) + 2-oxoglutarate(in)</text>
        <dbReference type="Rhea" id="RHEA:71599"/>
        <dbReference type="ChEBI" id="CHEBI:16810"/>
        <dbReference type="ChEBI" id="CHEBI:30780"/>
    </reaction>
</comment>
<dbReference type="InterPro" id="IPR023395">
    <property type="entry name" value="MCP_dom_sf"/>
</dbReference>
<comment type="catalytic activity">
    <reaction evidence="14">
        <text>malonate(in) + 2-oxoglutarate(out) = malonate(out) + 2-oxoglutarate(in)</text>
        <dbReference type="Rhea" id="RHEA:71591"/>
        <dbReference type="ChEBI" id="CHEBI:15792"/>
        <dbReference type="ChEBI" id="CHEBI:16810"/>
    </reaction>
</comment>
<keyword evidence="5 16" id="KW-0812">Transmembrane</keyword>
<dbReference type="eggNOG" id="KOG0759">
    <property type="taxonomic scope" value="Eukaryota"/>
</dbReference>
<dbReference type="PANTHER" id="PTHR45618">
    <property type="entry name" value="MITOCHONDRIAL DICARBOXYLATE CARRIER-RELATED"/>
    <property type="match status" value="1"/>
</dbReference>
<dbReference type="Pfam" id="PF00153">
    <property type="entry name" value="Mito_carr"/>
    <property type="match status" value="3"/>
</dbReference>
<dbReference type="GO" id="GO:0016020">
    <property type="term" value="C:membrane"/>
    <property type="evidence" value="ECO:0007669"/>
    <property type="project" value="UniProtKB-SubCell"/>
</dbReference>
<reference evidence="19" key="2">
    <citation type="submission" date="2015-11" db="EMBL/GenBank/DDBJ databases">
        <authorList>
            <person name="Zhang Y."/>
            <person name="Guo Z."/>
        </authorList>
    </citation>
    <scope>NUCLEOTIDE SEQUENCE</scope>
</reference>